<accession>A0A6T0EK79</accession>
<name>A0A6T0EK79_CHRCT</name>
<organism evidence="2">
    <name type="scientific">Chrysotila carterae</name>
    <name type="common">Marine alga</name>
    <name type="synonym">Syracosphaera carterae</name>
    <dbReference type="NCBI Taxonomy" id="13221"/>
    <lineage>
        <taxon>Eukaryota</taxon>
        <taxon>Haptista</taxon>
        <taxon>Haptophyta</taxon>
        <taxon>Prymnesiophyceae</taxon>
        <taxon>Isochrysidales</taxon>
        <taxon>Isochrysidaceae</taxon>
        <taxon>Chrysotila</taxon>
    </lineage>
</organism>
<feature type="compositionally biased region" description="Polar residues" evidence="1">
    <location>
        <begin position="30"/>
        <end position="43"/>
    </location>
</feature>
<sequence length="342" mass="37203">MLMKKGAARTGCAESDNENEGRGLKVGVTVSASGSQLSFPSCESDSRPNADGSASSFATASFAANSAYQQLYEAQALHDLNSNVSNAERTSAFTERIPRVAYPVLCCLQGGSGHTYPSEAQPTYSPAYLPTYEAAAASLLEQQQCIHAVPRTKSSSPPAYMASSQGQSSSHKAGRPVVPFRSRQYQMFDAAQASFNTPSLRYAAACEYVSHDSLAPAVAFEPSSRGPWQYLGQSVSAWSRISWPSVPPWQGRSLWCQCSVPRRVTRLGCLLTMSRAAHWRLPIRYAMCFAHMLVSRREQYNYSACPGARHLVRSYDEPLGASVCDSGCLSVRFSNRLLFNAS</sequence>
<dbReference type="AlphaFoldDB" id="A0A6T0EK79"/>
<evidence type="ECO:0000313" key="2">
    <source>
        <dbReference type="EMBL" id="CAE0785956.1"/>
    </source>
</evidence>
<dbReference type="EMBL" id="HBIZ01062451">
    <property type="protein sequence ID" value="CAE0785956.1"/>
    <property type="molecule type" value="Transcribed_RNA"/>
</dbReference>
<reference evidence="2" key="1">
    <citation type="submission" date="2021-01" db="EMBL/GenBank/DDBJ databases">
        <authorList>
            <person name="Corre E."/>
            <person name="Pelletier E."/>
            <person name="Niang G."/>
            <person name="Scheremetjew M."/>
            <person name="Finn R."/>
            <person name="Kale V."/>
            <person name="Holt S."/>
            <person name="Cochrane G."/>
            <person name="Meng A."/>
            <person name="Brown T."/>
            <person name="Cohen L."/>
        </authorList>
    </citation>
    <scope>NUCLEOTIDE SEQUENCE</scope>
    <source>
        <strain evidence="2">CCMP645</strain>
    </source>
</reference>
<feature type="compositionally biased region" description="Polar residues" evidence="1">
    <location>
        <begin position="152"/>
        <end position="171"/>
    </location>
</feature>
<feature type="region of interest" description="Disordered" evidence="1">
    <location>
        <begin position="1"/>
        <end position="55"/>
    </location>
</feature>
<protein>
    <submittedName>
        <fullName evidence="2">Uncharacterized protein</fullName>
    </submittedName>
</protein>
<proteinExistence type="predicted"/>
<evidence type="ECO:0000256" key="1">
    <source>
        <dbReference type="SAM" id="MobiDB-lite"/>
    </source>
</evidence>
<dbReference type="EMBL" id="HBIZ01062452">
    <property type="protein sequence ID" value="CAE0785957.1"/>
    <property type="molecule type" value="Transcribed_RNA"/>
</dbReference>
<feature type="region of interest" description="Disordered" evidence="1">
    <location>
        <begin position="151"/>
        <end position="175"/>
    </location>
</feature>
<gene>
    <name evidence="2" type="ORF">PCAR00345_LOCUS38664</name>
    <name evidence="3" type="ORF">PCAR00345_LOCUS38665</name>
</gene>
<evidence type="ECO:0000313" key="3">
    <source>
        <dbReference type="EMBL" id="CAE0785957.1"/>
    </source>
</evidence>